<proteinExistence type="predicted"/>
<dbReference type="EMBL" id="JACSIT010000149">
    <property type="protein sequence ID" value="MBC6996165.1"/>
    <property type="molecule type" value="Genomic_DNA"/>
</dbReference>
<comment type="caution">
    <text evidence="1">The sequence shown here is derived from an EMBL/GenBank/DDBJ whole genome shotgun (WGS) entry which is preliminary data.</text>
</comment>
<dbReference type="RefSeq" id="WP_187468181.1">
    <property type="nucleotide sequence ID" value="NZ_JACSIT010000149.1"/>
</dbReference>
<protein>
    <submittedName>
        <fullName evidence="1">Uncharacterized protein</fullName>
    </submittedName>
</protein>
<reference evidence="1" key="1">
    <citation type="submission" date="2020-08" db="EMBL/GenBank/DDBJ databases">
        <title>Lewinella bacteria from marine environments.</title>
        <authorList>
            <person name="Zhong Y."/>
        </authorList>
    </citation>
    <scope>NUCLEOTIDE SEQUENCE</scope>
    <source>
        <strain evidence="1">KCTC 42187</strain>
    </source>
</reference>
<dbReference type="Proteomes" id="UP000650081">
    <property type="component" value="Unassembled WGS sequence"/>
</dbReference>
<gene>
    <name evidence="1" type="ORF">H9S92_18485</name>
</gene>
<dbReference type="AlphaFoldDB" id="A0A923PLB8"/>
<evidence type="ECO:0000313" key="2">
    <source>
        <dbReference type="Proteomes" id="UP000650081"/>
    </source>
</evidence>
<accession>A0A923PLB8</accession>
<organism evidence="1 2">
    <name type="scientific">Neolewinella lacunae</name>
    <dbReference type="NCBI Taxonomy" id="1517758"/>
    <lineage>
        <taxon>Bacteria</taxon>
        <taxon>Pseudomonadati</taxon>
        <taxon>Bacteroidota</taxon>
        <taxon>Saprospiria</taxon>
        <taxon>Saprospirales</taxon>
        <taxon>Lewinellaceae</taxon>
        <taxon>Neolewinella</taxon>
    </lineage>
</organism>
<name>A0A923PLB8_9BACT</name>
<keyword evidence="2" id="KW-1185">Reference proteome</keyword>
<sequence length="150" mass="16497">MSNPLPPALVLLLFVAACGRSAPGHPPLELDFVEIEDHSGWFLRIHGDGSGSLGHEQLPAHHLHYPLGTFNPRPARRLAEKCAGQGQTPVCTTLRYYVALEDATIACPCTPGTWSAEMMQRALQNMQLAVDAGASERSCRMLRRQWLALR</sequence>
<evidence type="ECO:0000313" key="1">
    <source>
        <dbReference type="EMBL" id="MBC6996165.1"/>
    </source>
</evidence>